<dbReference type="Proteomes" id="UP000247233">
    <property type="component" value="Unassembled WGS sequence"/>
</dbReference>
<keyword evidence="2" id="KW-0560">Oxidoreductase</keyword>
<dbReference type="PRINTS" id="PR00092">
    <property type="entry name" value="TYROSINASE"/>
</dbReference>
<proteinExistence type="predicted"/>
<dbReference type="Gene3D" id="1.10.1280.10">
    <property type="entry name" value="Di-copper center containing domain from catechol oxidase"/>
    <property type="match status" value="1"/>
</dbReference>
<evidence type="ECO:0000256" key="4">
    <source>
        <dbReference type="SAM" id="SignalP"/>
    </source>
</evidence>
<dbReference type="VEuPathDB" id="FungiDB:BO70DRAFT_432860"/>
<evidence type="ECO:0000259" key="5">
    <source>
        <dbReference type="PROSITE" id="PS00498"/>
    </source>
</evidence>
<dbReference type="EMBL" id="MSFL01000039">
    <property type="protein sequence ID" value="PWY67908.1"/>
    <property type="molecule type" value="Genomic_DNA"/>
</dbReference>
<dbReference type="AlphaFoldDB" id="A0A317V4A3"/>
<name>A0A317V4A3_9EURO</name>
<dbReference type="InterPro" id="IPR002227">
    <property type="entry name" value="Tyrosinase_Cu-bd"/>
</dbReference>
<keyword evidence="1" id="KW-0479">Metal-binding</keyword>
<comment type="caution">
    <text evidence="6">The sequence shown here is derived from an EMBL/GenBank/DDBJ whole genome shotgun (WGS) entry which is preliminary data.</text>
</comment>
<evidence type="ECO:0000256" key="1">
    <source>
        <dbReference type="ARBA" id="ARBA00022723"/>
    </source>
</evidence>
<keyword evidence="3" id="KW-0186">Copper</keyword>
<dbReference type="InterPro" id="IPR050316">
    <property type="entry name" value="Tyrosinase/Hemocyanin"/>
</dbReference>
<sequence length="352" mass="39230">MRLLVGLLLTIVVALAAPQPRCRPEQTTVRRDWADLSKQQRTDFIDAVWCLRRLPSTLPNDQYPGVRDRYDDFVATHINYTLVIHNNGLFLPWHRELSYLFEKALQDECGYKGGLPYWNWPSFTSNLSASPVFDGSDTSLSGDGLPDPTAPLASPPCPENVACSPGHGGGCVHSGPFTNWTIHMGPISLSDVKSYAPLPSNAWTYNPRCLTRSFSESYLLAQNTHQFLDAMMATTNIIDFLEYMDPSGEGYFGAHGSGHRAVGSTMSDVFAAAQDPSFFLHHSMVDRMWTIWQGKDPATRTNALNGTTIIYDPPGSPDVTLDTVAEWGVVGRARKLREVMDTTAYDYCYRYE</sequence>
<organism evidence="6 7">
    <name type="scientific">Aspergillus heteromorphus CBS 117.55</name>
    <dbReference type="NCBI Taxonomy" id="1448321"/>
    <lineage>
        <taxon>Eukaryota</taxon>
        <taxon>Fungi</taxon>
        <taxon>Dikarya</taxon>
        <taxon>Ascomycota</taxon>
        <taxon>Pezizomycotina</taxon>
        <taxon>Eurotiomycetes</taxon>
        <taxon>Eurotiomycetidae</taxon>
        <taxon>Eurotiales</taxon>
        <taxon>Aspergillaceae</taxon>
        <taxon>Aspergillus</taxon>
        <taxon>Aspergillus subgen. Circumdati</taxon>
    </lineage>
</organism>
<keyword evidence="7" id="KW-1185">Reference proteome</keyword>
<evidence type="ECO:0000313" key="6">
    <source>
        <dbReference type="EMBL" id="PWY67908.1"/>
    </source>
</evidence>
<dbReference type="PROSITE" id="PS00498">
    <property type="entry name" value="TYROSINASE_2"/>
    <property type="match status" value="1"/>
</dbReference>
<keyword evidence="4" id="KW-0732">Signal</keyword>
<dbReference type="PANTHER" id="PTHR11474:SF125">
    <property type="entry name" value="N-ACETYL-6-HYDROXYTRYPTOPHAN OXIDASE IVOB-RELATED"/>
    <property type="match status" value="1"/>
</dbReference>
<dbReference type="PANTHER" id="PTHR11474">
    <property type="entry name" value="TYROSINASE FAMILY MEMBER"/>
    <property type="match status" value="1"/>
</dbReference>
<dbReference type="Pfam" id="PF00264">
    <property type="entry name" value="Tyrosinase"/>
    <property type="match status" value="1"/>
</dbReference>
<evidence type="ECO:0000313" key="7">
    <source>
        <dbReference type="Proteomes" id="UP000247233"/>
    </source>
</evidence>
<feature type="signal peptide" evidence="4">
    <location>
        <begin position="1"/>
        <end position="16"/>
    </location>
</feature>
<protein>
    <submittedName>
        <fullName evidence="6">Tyrosinase central domain protein</fullName>
    </submittedName>
</protein>
<dbReference type="GO" id="GO:0046872">
    <property type="term" value="F:metal ion binding"/>
    <property type="evidence" value="ECO:0007669"/>
    <property type="project" value="UniProtKB-KW"/>
</dbReference>
<accession>A0A317V4A3</accession>
<feature type="chain" id="PRO_5016278418" evidence="4">
    <location>
        <begin position="17"/>
        <end position="352"/>
    </location>
</feature>
<dbReference type="STRING" id="1448321.A0A317V4A3"/>
<dbReference type="GO" id="GO:0016491">
    <property type="term" value="F:oxidoreductase activity"/>
    <property type="evidence" value="ECO:0007669"/>
    <property type="project" value="UniProtKB-KW"/>
</dbReference>
<dbReference type="GeneID" id="37070596"/>
<feature type="domain" description="Tyrosinase copper-binding" evidence="5">
    <location>
        <begin position="275"/>
        <end position="286"/>
    </location>
</feature>
<reference evidence="6 7" key="1">
    <citation type="submission" date="2016-12" db="EMBL/GenBank/DDBJ databases">
        <title>The genomes of Aspergillus section Nigri reveals drivers in fungal speciation.</title>
        <authorList>
            <consortium name="DOE Joint Genome Institute"/>
            <person name="Vesth T.C."/>
            <person name="Nybo J."/>
            <person name="Theobald S."/>
            <person name="Brandl J."/>
            <person name="Frisvad J.C."/>
            <person name="Nielsen K.F."/>
            <person name="Lyhne E.K."/>
            <person name="Kogle M.E."/>
            <person name="Kuo A."/>
            <person name="Riley R."/>
            <person name="Clum A."/>
            <person name="Nolan M."/>
            <person name="Lipzen A."/>
            <person name="Salamov A."/>
            <person name="Henrissat B."/>
            <person name="Wiebenga A."/>
            <person name="De Vries R.P."/>
            <person name="Grigoriev I.V."/>
            <person name="Mortensen U.H."/>
            <person name="Andersen M.R."/>
            <person name="Baker S.E."/>
        </authorList>
    </citation>
    <scope>NUCLEOTIDE SEQUENCE [LARGE SCALE GENOMIC DNA]</scope>
    <source>
        <strain evidence="6 7">CBS 117.55</strain>
    </source>
</reference>
<evidence type="ECO:0000256" key="2">
    <source>
        <dbReference type="ARBA" id="ARBA00023002"/>
    </source>
</evidence>
<dbReference type="InterPro" id="IPR008922">
    <property type="entry name" value="Di-copper_centre_dom_sf"/>
</dbReference>
<dbReference type="OrthoDB" id="6132182at2759"/>
<gene>
    <name evidence="6" type="ORF">BO70DRAFT_432860</name>
</gene>
<dbReference type="SUPFAM" id="SSF48056">
    <property type="entry name" value="Di-copper centre-containing domain"/>
    <property type="match status" value="1"/>
</dbReference>
<dbReference type="RefSeq" id="XP_025395119.1">
    <property type="nucleotide sequence ID" value="XM_025548359.1"/>
</dbReference>
<evidence type="ECO:0000256" key="3">
    <source>
        <dbReference type="ARBA" id="ARBA00023008"/>
    </source>
</evidence>